<accession>A0ABX2PYU3</accession>
<evidence type="ECO:0000313" key="2">
    <source>
        <dbReference type="Proteomes" id="UP000626554"/>
    </source>
</evidence>
<dbReference type="EMBL" id="JABKAV010000005">
    <property type="protein sequence ID" value="NVO83854.1"/>
    <property type="molecule type" value="Genomic_DNA"/>
</dbReference>
<reference evidence="1 2" key="1">
    <citation type="submission" date="2020-05" db="EMBL/GenBank/DDBJ databases">
        <title>Hymenobacter terrestris sp. nov. and Hymenobacter lapidiphilus sp. nov., isolated from regoliths in Antarctica.</title>
        <authorList>
            <person name="Sedlacek I."/>
            <person name="Pantucek R."/>
            <person name="Zeman M."/>
            <person name="Holochova P."/>
            <person name="Kralova S."/>
            <person name="Stankova E."/>
            <person name="Sedo O."/>
            <person name="Micenkova L."/>
            <person name="Svec P."/>
            <person name="Gupta V."/>
            <person name="Sood U."/>
            <person name="Korpole U.S."/>
            <person name="Lal R."/>
        </authorList>
    </citation>
    <scope>NUCLEOTIDE SEQUENCE [LARGE SCALE GENOMIC DNA]</scope>
    <source>
        <strain evidence="1 2">P5252</strain>
    </source>
</reference>
<gene>
    <name evidence="1" type="ORF">HW556_03080</name>
</gene>
<keyword evidence="2" id="KW-1185">Reference proteome</keyword>
<dbReference type="PROSITE" id="PS51257">
    <property type="entry name" value="PROKAR_LIPOPROTEIN"/>
    <property type="match status" value="1"/>
</dbReference>
<sequence>MKRFLFPALAALALTLGSCDEKECCVQPLTPPITTTSLTQTSTWYLSAYSAAGQVTEGGAIKDRFALRFASDGSYRRILLSDSSEMAGTWKLADPDNRQLNLIDHKGDPQNFTVASVNTENLYLSRPDKAGQLEIYLFKTVR</sequence>
<name>A0ABX2PYU3_9BACT</name>
<evidence type="ECO:0008006" key="3">
    <source>
        <dbReference type="Google" id="ProtNLM"/>
    </source>
</evidence>
<organism evidence="1 2">
    <name type="scientific">Hymenobacter terrestris</name>
    <dbReference type="NCBI Taxonomy" id="2748310"/>
    <lineage>
        <taxon>Bacteria</taxon>
        <taxon>Pseudomonadati</taxon>
        <taxon>Bacteroidota</taxon>
        <taxon>Cytophagia</taxon>
        <taxon>Cytophagales</taxon>
        <taxon>Hymenobacteraceae</taxon>
        <taxon>Hymenobacter</taxon>
    </lineage>
</organism>
<protein>
    <recommendedName>
        <fullName evidence="3">Lipocalin-like domain-containing protein</fullName>
    </recommendedName>
</protein>
<evidence type="ECO:0000313" key="1">
    <source>
        <dbReference type="EMBL" id="NVO83854.1"/>
    </source>
</evidence>
<proteinExistence type="predicted"/>
<comment type="caution">
    <text evidence="1">The sequence shown here is derived from an EMBL/GenBank/DDBJ whole genome shotgun (WGS) entry which is preliminary data.</text>
</comment>
<dbReference type="RefSeq" id="WP_176897857.1">
    <property type="nucleotide sequence ID" value="NZ_JABKAV010000005.1"/>
</dbReference>
<dbReference type="Proteomes" id="UP000626554">
    <property type="component" value="Unassembled WGS sequence"/>
</dbReference>